<proteinExistence type="predicted"/>
<keyword evidence="7 8" id="KW-0472">Membrane</keyword>
<keyword evidence="3" id="KW-0328">Glycosyltransferase</keyword>
<evidence type="ECO:0000256" key="5">
    <source>
        <dbReference type="ARBA" id="ARBA00022692"/>
    </source>
</evidence>
<keyword evidence="4" id="KW-0808">Transferase</keyword>
<sequence length="410" mass="48201">MIVDSYPTMDGYAYYSNAYTLATEGKVDFYWPVGYSAIIALLMKLGISKLIYFKIFNVVLSSLTVVLGYKIANFYIFNHFKKIIIVFLLIFYPEFIFFNSLFWSETVFVFLFILSFYLFLLDKIKIFSVVLAISIFVKPVSIFMPLVLRLMNFFPNRRKDFVLISYAIIFIFHFPWITFNYQQTGIFGIVSNNGTTNLFIGNNQFASGHYDEDGLKNISKFPTDDLKENVLKFWITQYQDIPLLVFKKLSYLLFGMPSPWIWSIGIGTNIYSQLPFYLTVEEFKELKAKTNDDTIVEQCYRFKEKINLYSLDANLNDFTKAKIANTVLYAGVVSYNGNYQLLLLSKYAFFLNLILILIFLFKMIYYGIKRISLFIIPLYFLFFYCLFFGDFRFFLPAIPFIIIGNFLPRR</sequence>
<evidence type="ECO:0000256" key="8">
    <source>
        <dbReference type="SAM" id="Phobius"/>
    </source>
</evidence>
<evidence type="ECO:0000256" key="6">
    <source>
        <dbReference type="ARBA" id="ARBA00022989"/>
    </source>
</evidence>
<keyword evidence="10" id="KW-1185">Reference proteome</keyword>
<evidence type="ECO:0000256" key="1">
    <source>
        <dbReference type="ARBA" id="ARBA00004651"/>
    </source>
</evidence>
<keyword evidence="5 8" id="KW-0812">Transmembrane</keyword>
<dbReference type="InterPro" id="IPR050297">
    <property type="entry name" value="LipidA_mod_glycosyltrf_83"/>
</dbReference>
<dbReference type="RefSeq" id="WP_265375726.1">
    <property type="nucleotide sequence ID" value="NZ_JAMQPV010000001.1"/>
</dbReference>
<dbReference type="EMBL" id="JAMQPV010000001">
    <property type="protein sequence ID" value="MCW7462942.1"/>
    <property type="molecule type" value="Genomic_DNA"/>
</dbReference>
<feature type="transmembrane region" description="Helical" evidence="8">
    <location>
        <begin position="260"/>
        <end position="280"/>
    </location>
</feature>
<organism evidence="9 10">
    <name type="scientific">Leptospira limi</name>
    <dbReference type="NCBI Taxonomy" id="2950023"/>
    <lineage>
        <taxon>Bacteria</taxon>
        <taxon>Pseudomonadati</taxon>
        <taxon>Spirochaetota</taxon>
        <taxon>Spirochaetia</taxon>
        <taxon>Leptospirales</taxon>
        <taxon>Leptospiraceae</taxon>
        <taxon>Leptospira</taxon>
    </lineage>
</organism>
<protein>
    <recommendedName>
        <fullName evidence="11">Glycosyltransferase RgtA/B/C/D-like domain-containing protein</fullName>
    </recommendedName>
</protein>
<dbReference type="PANTHER" id="PTHR33908:SF11">
    <property type="entry name" value="MEMBRANE PROTEIN"/>
    <property type="match status" value="1"/>
</dbReference>
<evidence type="ECO:0000313" key="10">
    <source>
        <dbReference type="Proteomes" id="UP001209737"/>
    </source>
</evidence>
<accession>A0ABT3LYZ1</accession>
<name>A0ABT3LYZ1_9LEPT</name>
<comment type="subcellular location">
    <subcellularLocation>
        <location evidence="1">Cell membrane</location>
        <topology evidence="1">Multi-pass membrane protein</topology>
    </subcellularLocation>
</comment>
<feature type="transmembrane region" description="Helical" evidence="8">
    <location>
        <begin position="160"/>
        <end position="179"/>
    </location>
</feature>
<feature type="transmembrane region" description="Helical" evidence="8">
    <location>
        <begin position="374"/>
        <end position="407"/>
    </location>
</feature>
<feature type="transmembrane region" description="Helical" evidence="8">
    <location>
        <begin position="51"/>
        <end position="69"/>
    </location>
</feature>
<dbReference type="PANTHER" id="PTHR33908">
    <property type="entry name" value="MANNOSYLTRANSFERASE YKCB-RELATED"/>
    <property type="match status" value="1"/>
</dbReference>
<dbReference type="Proteomes" id="UP001209737">
    <property type="component" value="Unassembled WGS sequence"/>
</dbReference>
<feature type="transmembrane region" description="Helical" evidence="8">
    <location>
        <begin position="100"/>
        <end position="120"/>
    </location>
</feature>
<comment type="caution">
    <text evidence="9">The sequence shown here is derived from an EMBL/GenBank/DDBJ whole genome shotgun (WGS) entry which is preliminary data.</text>
</comment>
<keyword evidence="2" id="KW-1003">Cell membrane</keyword>
<evidence type="ECO:0008006" key="11">
    <source>
        <dbReference type="Google" id="ProtNLM"/>
    </source>
</evidence>
<evidence type="ECO:0000313" key="9">
    <source>
        <dbReference type="EMBL" id="MCW7462942.1"/>
    </source>
</evidence>
<evidence type="ECO:0000256" key="4">
    <source>
        <dbReference type="ARBA" id="ARBA00022679"/>
    </source>
</evidence>
<feature type="transmembrane region" description="Helical" evidence="8">
    <location>
        <begin position="347"/>
        <end position="368"/>
    </location>
</feature>
<evidence type="ECO:0000256" key="3">
    <source>
        <dbReference type="ARBA" id="ARBA00022676"/>
    </source>
</evidence>
<feature type="transmembrane region" description="Helical" evidence="8">
    <location>
        <begin position="126"/>
        <end position="148"/>
    </location>
</feature>
<feature type="transmembrane region" description="Helical" evidence="8">
    <location>
        <begin position="29"/>
        <end position="46"/>
    </location>
</feature>
<evidence type="ECO:0000256" key="2">
    <source>
        <dbReference type="ARBA" id="ARBA00022475"/>
    </source>
</evidence>
<reference evidence="9 10" key="1">
    <citation type="submission" date="2022-06" db="EMBL/GenBank/DDBJ databases">
        <title>Leptospira isolates from biofilms formed at urban environments.</title>
        <authorList>
            <person name="Ribeiro P.S."/>
            <person name="Sousa T."/>
            <person name="Carvalho N."/>
            <person name="Aburjaile F."/>
            <person name="Neves F."/>
            <person name="Oliveira D."/>
            <person name="Blanco L."/>
            <person name="Lima J."/>
            <person name="Costa F."/>
            <person name="Brenig B."/>
            <person name="Soares S."/>
            <person name="Ramos R."/>
            <person name="Goes-Neto A."/>
            <person name="Matiuzzi M."/>
            <person name="Azevedo V."/>
            <person name="Ristow P."/>
        </authorList>
    </citation>
    <scope>NUCLEOTIDE SEQUENCE [LARGE SCALE GENOMIC DNA]</scope>
    <source>
        <strain evidence="9 10">VSF25</strain>
    </source>
</reference>
<keyword evidence="6 8" id="KW-1133">Transmembrane helix</keyword>
<evidence type="ECO:0000256" key="7">
    <source>
        <dbReference type="ARBA" id="ARBA00023136"/>
    </source>
</evidence>
<gene>
    <name evidence="9" type="ORF">ND812_12660</name>
</gene>